<dbReference type="InterPro" id="IPR006439">
    <property type="entry name" value="HAD-SF_hydro_IA"/>
</dbReference>
<dbReference type="InterPro" id="IPR050155">
    <property type="entry name" value="HAD-like_hydrolase_sf"/>
</dbReference>
<dbReference type="EMBL" id="CP002608">
    <property type="protein sequence ID" value="AEB41462.1"/>
    <property type="molecule type" value="Genomic_DNA"/>
</dbReference>
<gene>
    <name evidence="5" type="ordered locus">G5S_0476</name>
</gene>
<name>A0AA34RD16_CHLPE</name>
<comment type="catalytic activity">
    <reaction evidence="1">
        <text>2-phosphoglycolate + H2O = glycolate + phosphate</text>
        <dbReference type="Rhea" id="RHEA:14369"/>
        <dbReference type="ChEBI" id="CHEBI:15377"/>
        <dbReference type="ChEBI" id="CHEBI:29805"/>
        <dbReference type="ChEBI" id="CHEBI:43474"/>
        <dbReference type="ChEBI" id="CHEBI:58033"/>
        <dbReference type="EC" id="3.1.3.18"/>
    </reaction>
</comment>
<dbReference type="CDD" id="cd07505">
    <property type="entry name" value="HAD_BPGM-like"/>
    <property type="match status" value="1"/>
</dbReference>
<dbReference type="NCBIfam" id="TIGR01509">
    <property type="entry name" value="HAD-SF-IA-v3"/>
    <property type="match status" value="1"/>
</dbReference>
<dbReference type="SUPFAM" id="SSF56784">
    <property type="entry name" value="HAD-like"/>
    <property type="match status" value="1"/>
</dbReference>
<dbReference type="SFLD" id="SFLDG01129">
    <property type="entry name" value="C1.5:_HAD__Beta-PGM__Phosphata"/>
    <property type="match status" value="1"/>
</dbReference>
<accession>A0AA34RD16</accession>
<dbReference type="Gene3D" id="3.40.50.1000">
    <property type="entry name" value="HAD superfamily/HAD-like"/>
    <property type="match status" value="1"/>
</dbReference>
<dbReference type="Proteomes" id="UP000008305">
    <property type="component" value="Chromosome"/>
</dbReference>
<evidence type="ECO:0000313" key="5">
    <source>
        <dbReference type="EMBL" id="AEB41462.1"/>
    </source>
</evidence>
<dbReference type="GO" id="GO:0008967">
    <property type="term" value="F:phosphoglycolate phosphatase activity"/>
    <property type="evidence" value="ECO:0007669"/>
    <property type="project" value="UniProtKB-EC"/>
</dbReference>
<dbReference type="AlphaFoldDB" id="A0AA34RD16"/>
<evidence type="ECO:0000256" key="3">
    <source>
        <dbReference type="ARBA" id="ARBA00006171"/>
    </source>
</evidence>
<dbReference type="GO" id="GO:0005829">
    <property type="term" value="C:cytosol"/>
    <property type="evidence" value="ECO:0007669"/>
    <property type="project" value="TreeGrafter"/>
</dbReference>
<comment type="similarity">
    <text evidence="3">Belongs to the HAD-like hydrolase superfamily. CbbY/CbbZ/Gph/YieH family.</text>
</comment>
<proteinExistence type="inferred from homology"/>
<dbReference type="InterPro" id="IPR023198">
    <property type="entry name" value="PGP-like_dom2"/>
</dbReference>
<sequence>MHIEDYHVFFFDLDGLLIDTEPLFYRAFLEACTETSLEIPWDFPTYYRYSSLGREQFSRELVLQFPQAGECLAKIFERRYQIYEASLVHGVPPLMPGVEEFLERLSFLERPLGVVTNSPGEAVMRLRREHAVFKLFSFWVTRECYSRPKPYGDSYRYAYQRFAFEGARIVGFEDSLKGLRALASIPATMVAVSPLAILSQETYPEFASREFFFYTSFCELMQQCGVQKKL</sequence>
<keyword evidence="6" id="KW-1185">Reference proteome</keyword>
<dbReference type="PANTHER" id="PTHR43434">
    <property type="entry name" value="PHOSPHOGLYCOLATE PHOSPHATASE"/>
    <property type="match status" value="1"/>
</dbReference>
<evidence type="ECO:0000256" key="4">
    <source>
        <dbReference type="ARBA" id="ARBA00013078"/>
    </source>
</evidence>
<organism evidence="5 6">
    <name type="scientific">Chlamydia pecorum (strain ATCC VR-628 / DSM 29919 / E58)</name>
    <name type="common">Chlamydophila pecorum</name>
    <dbReference type="NCBI Taxonomy" id="331635"/>
    <lineage>
        <taxon>Bacteria</taxon>
        <taxon>Pseudomonadati</taxon>
        <taxon>Chlamydiota</taxon>
        <taxon>Chlamydiia</taxon>
        <taxon>Chlamydiales</taxon>
        <taxon>Chlamydiaceae</taxon>
        <taxon>Chlamydia/Chlamydophila group</taxon>
        <taxon>Chlamydia</taxon>
    </lineage>
</organism>
<dbReference type="GO" id="GO:0006281">
    <property type="term" value="P:DNA repair"/>
    <property type="evidence" value="ECO:0007669"/>
    <property type="project" value="TreeGrafter"/>
</dbReference>
<dbReference type="EC" id="3.1.3.18" evidence="4"/>
<keyword evidence="5" id="KW-0378">Hydrolase</keyword>
<reference evidence="5 6" key="1">
    <citation type="journal article" date="2011" name="J. Bacteriol.">
        <title>Genome sequence of the obligate intracellular animal pathogen Chlamydia pecorum E58.</title>
        <authorList>
            <person name="Mojica S."/>
            <person name="Huot Creasy H."/>
            <person name="Daugherty S."/>
            <person name="Read T.D."/>
            <person name="Kim T."/>
            <person name="Kaltenboeck B."/>
            <person name="Bavoil P."/>
            <person name="Myers G.S."/>
        </authorList>
    </citation>
    <scope>NUCLEOTIDE SEQUENCE [LARGE SCALE GENOMIC DNA]</scope>
    <source>
        <strain evidence="5 6">E58</strain>
    </source>
</reference>
<dbReference type="SFLD" id="SFLDS00003">
    <property type="entry name" value="Haloacid_Dehalogenase"/>
    <property type="match status" value="1"/>
</dbReference>
<dbReference type="KEGG" id="cpm:G5S_0476"/>
<dbReference type="InterPro" id="IPR023214">
    <property type="entry name" value="HAD_sf"/>
</dbReference>
<dbReference type="Gene3D" id="1.10.150.240">
    <property type="entry name" value="Putative phosphatase, domain 2"/>
    <property type="match status" value="1"/>
</dbReference>
<dbReference type="PANTHER" id="PTHR43434:SF1">
    <property type="entry name" value="PHOSPHOGLYCOLATE PHOSPHATASE"/>
    <property type="match status" value="1"/>
</dbReference>
<dbReference type="RefSeq" id="WP_013712540.1">
    <property type="nucleotide sequence ID" value="NC_015408.1"/>
</dbReference>
<dbReference type="InterPro" id="IPR036412">
    <property type="entry name" value="HAD-like_sf"/>
</dbReference>
<dbReference type="Pfam" id="PF00702">
    <property type="entry name" value="Hydrolase"/>
    <property type="match status" value="1"/>
</dbReference>
<comment type="pathway">
    <text evidence="2">Organic acid metabolism; glycolate biosynthesis; glycolate from 2-phosphoglycolate: step 1/1.</text>
</comment>
<evidence type="ECO:0000256" key="2">
    <source>
        <dbReference type="ARBA" id="ARBA00004818"/>
    </source>
</evidence>
<evidence type="ECO:0000313" key="6">
    <source>
        <dbReference type="Proteomes" id="UP000008305"/>
    </source>
</evidence>
<evidence type="ECO:0000256" key="1">
    <source>
        <dbReference type="ARBA" id="ARBA00000830"/>
    </source>
</evidence>
<protein>
    <recommendedName>
        <fullName evidence="4">phosphoglycolate phosphatase</fullName>
        <ecNumber evidence="4">3.1.3.18</ecNumber>
    </recommendedName>
</protein>